<keyword evidence="3" id="KW-1185">Reference proteome</keyword>
<organism evidence="2 3">
    <name type="scientific">Armillaria ostoyae</name>
    <name type="common">Armillaria root rot fungus</name>
    <dbReference type="NCBI Taxonomy" id="47428"/>
    <lineage>
        <taxon>Eukaryota</taxon>
        <taxon>Fungi</taxon>
        <taxon>Dikarya</taxon>
        <taxon>Basidiomycota</taxon>
        <taxon>Agaricomycotina</taxon>
        <taxon>Agaricomycetes</taxon>
        <taxon>Agaricomycetidae</taxon>
        <taxon>Agaricales</taxon>
        <taxon>Marasmiineae</taxon>
        <taxon>Physalacriaceae</taxon>
        <taxon>Armillaria</taxon>
    </lineage>
</organism>
<feature type="compositionally biased region" description="Polar residues" evidence="1">
    <location>
        <begin position="1"/>
        <end position="10"/>
    </location>
</feature>
<dbReference type="EMBL" id="FUEG01000023">
    <property type="protein sequence ID" value="SJL14330.1"/>
    <property type="molecule type" value="Genomic_DNA"/>
</dbReference>
<sequence>MQQEDPSLTSDHIWGPDDGDMSEAKRRDENVLGMSSQPVPDTSPAAGPHTPAYNRSVQRRNRDIDHTGQLNISINNCYLSGDYISQIGVDARLVGAGEGDVSVNTLSFNNTYGFGDGVSIVPVDSTKKRAVDDHLQRISVVGVVRGRFDIYTSYAAA</sequence>
<reference evidence="3" key="1">
    <citation type="journal article" date="2017" name="Nat. Ecol. Evol.">
        <title>Genome expansion and lineage-specific genetic innovations in the forest pathogenic fungi Armillaria.</title>
        <authorList>
            <person name="Sipos G."/>
            <person name="Prasanna A.N."/>
            <person name="Walter M.C."/>
            <person name="O'Connor E."/>
            <person name="Balint B."/>
            <person name="Krizsan K."/>
            <person name="Kiss B."/>
            <person name="Hess J."/>
            <person name="Varga T."/>
            <person name="Slot J."/>
            <person name="Riley R."/>
            <person name="Boka B."/>
            <person name="Rigling D."/>
            <person name="Barry K."/>
            <person name="Lee J."/>
            <person name="Mihaltcheva S."/>
            <person name="LaButti K."/>
            <person name="Lipzen A."/>
            <person name="Waldron R."/>
            <person name="Moloney N.M."/>
            <person name="Sperisen C."/>
            <person name="Kredics L."/>
            <person name="Vagvoelgyi C."/>
            <person name="Patrignani A."/>
            <person name="Fitzpatrick D."/>
            <person name="Nagy I."/>
            <person name="Doyle S."/>
            <person name="Anderson J.B."/>
            <person name="Grigoriev I.V."/>
            <person name="Gueldener U."/>
            <person name="Muensterkoetter M."/>
            <person name="Nagy L.G."/>
        </authorList>
    </citation>
    <scope>NUCLEOTIDE SEQUENCE [LARGE SCALE GENOMIC DNA]</scope>
    <source>
        <strain evidence="3">C18/9</strain>
    </source>
</reference>
<dbReference type="Proteomes" id="UP000219338">
    <property type="component" value="Unassembled WGS sequence"/>
</dbReference>
<evidence type="ECO:0000256" key="1">
    <source>
        <dbReference type="SAM" id="MobiDB-lite"/>
    </source>
</evidence>
<dbReference type="AlphaFoldDB" id="A0A284RZZ9"/>
<gene>
    <name evidence="2" type="ORF">ARMOST_17786</name>
</gene>
<proteinExistence type="predicted"/>
<protein>
    <submittedName>
        <fullName evidence="2">Uncharacterized protein</fullName>
    </submittedName>
</protein>
<name>A0A284RZZ9_ARMOS</name>
<feature type="region of interest" description="Disordered" evidence="1">
    <location>
        <begin position="1"/>
        <end position="64"/>
    </location>
</feature>
<evidence type="ECO:0000313" key="2">
    <source>
        <dbReference type="EMBL" id="SJL14330.1"/>
    </source>
</evidence>
<dbReference type="OrthoDB" id="10389914at2759"/>
<accession>A0A284RZZ9</accession>
<evidence type="ECO:0000313" key="3">
    <source>
        <dbReference type="Proteomes" id="UP000219338"/>
    </source>
</evidence>